<evidence type="ECO:0000259" key="10">
    <source>
        <dbReference type="PROSITE" id="PS51760"/>
    </source>
</evidence>
<comment type="catalytic activity">
    <reaction evidence="1 9">
        <text>Endohydrolysis of (1-&gt;4)-beta-D-xylosidic linkages in xylans.</text>
        <dbReference type="EC" id="3.2.1.8"/>
    </reaction>
</comment>
<dbReference type="PANTHER" id="PTHR31490">
    <property type="entry name" value="GLYCOSYL HYDROLASE"/>
    <property type="match status" value="1"/>
</dbReference>
<comment type="similarity">
    <text evidence="2 9">Belongs to the glycosyl hydrolase 10 (cellulase F) family.</text>
</comment>
<dbReference type="SUPFAM" id="SSF51445">
    <property type="entry name" value="(Trans)glycosidases"/>
    <property type="match status" value="1"/>
</dbReference>
<protein>
    <recommendedName>
        <fullName evidence="9">Beta-xylanase</fullName>
        <ecNumber evidence="9">3.2.1.8</ecNumber>
    </recommendedName>
</protein>
<gene>
    <name evidence="11" type="ORF">DKT68_14725</name>
</gene>
<name>A0A317D1H3_9ACTN</name>
<keyword evidence="4" id="KW-0732">Signal</keyword>
<dbReference type="PROSITE" id="PS51760">
    <property type="entry name" value="GH10_2"/>
    <property type="match status" value="1"/>
</dbReference>
<keyword evidence="7 9" id="KW-0326">Glycosidase</keyword>
<feature type="domain" description="GH10" evidence="10">
    <location>
        <begin position="1"/>
        <end position="304"/>
    </location>
</feature>
<proteinExistence type="inferred from homology"/>
<evidence type="ECO:0000256" key="1">
    <source>
        <dbReference type="ARBA" id="ARBA00000681"/>
    </source>
</evidence>
<evidence type="ECO:0000256" key="9">
    <source>
        <dbReference type="RuleBase" id="RU361174"/>
    </source>
</evidence>
<dbReference type="InterPro" id="IPR001000">
    <property type="entry name" value="GH10_dom"/>
</dbReference>
<dbReference type="Gene3D" id="3.20.20.80">
    <property type="entry name" value="Glycosidases"/>
    <property type="match status" value="1"/>
</dbReference>
<dbReference type="GO" id="GO:0031176">
    <property type="term" value="F:endo-1,4-beta-xylanase activity"/>
    <property type="evidence" value="ECO:0007669"/>
    <property type="project" value="UniProtKB-EC"/>
</dbReference>
<dbReference type="PANTHER" id="PTHR31490:SF88">
    <property type="entry name" value="BETA-XYLANASE"/>
    <property type="match status" value="1"/>
</dbReference>
<reference evidence="11 12" key="1">
    <citation type="submission" date="2018-05" db="EMBL/GenBank/DDBJ databases">
        <title>Micromonospora atacamensis sp. nov., a novel actinobacteria isolated from high altitude Atacama Desert soil.</title>
        <authorList>
            <person name="Carro L."/>
            <person name="Golinska P."/>
            <person name="Klenk H.-P."/>
            <person name="Goodfellow M."/>
        </authorList>
    </citation>
    <scope>NUCLEOTIDE SEQUENCE [LARGE SCALE GENOMIC DNA]</scope>
    <source>
        <strain evidence="11 12">5R2A7</strain>
    </source>
</reference>
<dbReference type="Pfam" id="PF00331">
    <property type="entry name" value="Glyco_hydro_10"/>
    <property type="match status" value="1"/>
</dbReference>
<dbReference type="PRINTS" id="PR00134">
    <property type="entry name" value="GLHYDRLASE10"/>
</dbReference>
<keyword evidence="8 9" id="KW-0624">Polysaccharide degradation</keyword>
<accession>A0A317D1H3</accession>
<evidence type="ECO:0000256" key="4">
    <source>
        <dbReference type="ARBA" id="ARBA00022729"/>
    </source>
</evidence>
<comment type="caution">
    <text evidence="11">The sequence shown here is derived from an EMBL/GenBank/DDBJ whole genome shotgun (WGS) entry which is preliminary data.</text>
</comment>
<dbReference type="OrthoDB" id="3255194at2"/>
<keyword evidence="5 9" id="KW-0378">Hydrolase</keyword>
<sequence>MPSGVRIGSAADGRWLSLDPEYAELLGSEFGAVTAENAMKWGNLEPSPDVYAWTGADQLLTFAEQHDQAVYGHTLLGQNDVPKWVDPAWPAARLRTVLRDHVTTVVSRYRGRVWAWDVVNEALDEDGSLRDTLWLRKLGPGYVADVFRWAHAADPGARLFINDYGVEGRTRKADGLLAMVRDLRRAGVPVDGVGFQSHLQWDDRPRDLVGNLRRFAQLGVSVAITELDVRVELPETPAKLDRQAALYRQVLKACLAVTECVSFTVWGFTDARSWIPGYHEGYGAACLFDAALVPKPAYAALIDELRRLPPRSGGVSSPG</sequence>
<dbReference type="Proteomes" id="UP000245410">
    <property type="component" value="Unassembled WGS sequence"/>
</dbReference>
<keyword evidence="12" id="KW-1185">Reference proteome</keyword>
<dbReference type="GO" id="GO:0045493">
    <property type="term" value="P:xylan catabolic process"/>
    <property type="evidence" value="ECO:0007669"/>
    <property type="project" value="UniProtKB-KW"/>
</dbReference>
<evidence type="ECO:0000256" key="8">
    <source>
        <dbReference type="ARBA" id="ARBA00023326"/>
    </source>
</evidence>
<keyword evidence="3 11" id="KW-0858">Xylan degradation</keyword>
<evidence type="ECO:0000313" key="11">
    <source>
        <dbReference type="EMBL" id="PWR08711.1"/>
    </source>
</evidence>
<evidence type="ECO:0000313" key="12">
    <source>
        <dbReference type="Proteomes" id="UP000245410"/>
    </source>
</evidence>
<dbReference type="AlphaFoldDB" id="A0A317D1H3"/>
<dbReference type="EC" id="3.2.1.8" evidence="9"/>
<organism evidence="11 12">
    <name type="scientific">Micromonospora acroterricola</name>
    <dbReference type="NCBI Taxonomy" id="2202421"/>
    <lineage>
        <taxon>Bacteria</taxon>
        <taxon>Bacillati</taxon>
        <taxon>Actinomycetota</taxon>
        <taxon>Actinomycetes</taxon>
        <taxon>Micromonosporales</taxon>
        <taxon>Micromonosporaceae</taxon>
        <taxon>Micromonospora</taxon>
    </lineage>
</organism>
<evidence type="ECO:0000256" key="3">
    <source>
        <dbReference type="ARBA" id="ARBA00022651"/>
    </source>
</evidence>
<dbReference type="InterPro" id="IPR017853">
    <property type="entry name" value="GH"/>
</dbReference>
<dbReference type="SMART" id="SM00633">
    <property type="entry name" value="Glyco_10"/>
    <property type="match status" value="1"/>
</dbReference>
<keyword evidence="6 9" id="KW-0119">Carbohydrate metabolism</keyword>
<dbReference type="InterPro" id="IPR044846">
    <property type="entry name" value="GH10"/>
</dbReference>
<evidence type="ECO:0000256" key="2">
    <source>
        <dbReference type="ARBA" id="ARBA00007495"/>
    </source>
</evidence>
<evidence type="ECO:0000256" key="6">
    <source>
        <dbReference type="ARBA" id="ARBA00023277"/>
    </source>
</evidence>
<dbReference type="EMBL" id="QGKR01000195">
    <property type="protein sequence ID" value="PWR08711.1"/>
    <property type="molecule type" value="Genomic_DNA"/>
</dbReference>
<evidence type="ECO:0000256" key="7">
    <source>
        <dbReference type="ARBA" id="ARBA00023295"/>
    </source>
</evidence>
<evidence type="ECO:0000256" key="5">
    <source>
        <dbReference type="ARBA" id="ARBA00022801"/>
    </source>
</evidence>